<name>A0A1V9XMV6_9ACAR</name>
<keyword evidence="2" id="KW-1185">Reference proteome</keyword>
<dbReference type="AlphaFoldDB" id="A0A1V9XMV6"/>
<dbReference type="Proteomes" id="UP000192247">
    <property type="component" value="Unassembled WGS sequence"/>
</dbReference>
<sequence length="58" mass="6577">MFWTMGVLCVPRYDKALPMDFVQPALFDGTPAENLSTVFQYCEVRTSLDSMANKDLDP</sequence>
<organism evidence="1 2">
    <name type="scientific">Tropilaelaps mercedesae</name>
    <dbReference type="NCBI Taxonomy" id="418985"/>
    <lineage>
        <taxon>Eukaryota</taxon>
        <taxon>Metazoa</taxon>
        <taxon>Ecdysozoa</taxon>
        <taxon>Arthropoda</taxon>
        <taxon>Chelicerata</taxon>
        <taxon>Arachnida</taxon>
        <taxon>Acari</taxon>
        <taxon>Parasitiformes</taxon>
        <taxon>Mesostigmata</taxon>
        <taxon>Gamasina</taxon>
        <taxon>Dermanyssoidea</taxon>
        <taxon>Laelapidae</taxon>
        <taxon>Tropilaelaps</taxon>
    </lineage>
</organism>
<comment type="caution">
    <text evidence="1">The sequence shown here is derived from an EMBL/GenBank/DDBJ whole genome shotgun (WGS) entry which is preliminary data.</text>
</comment>
<gene>
    <name evidence="1" type="ORF">BIW11_03358</name>
</gene>
<dbReference type="EMBL" id="MNPL01007346">
    <property type="protein sequence ID" value="OQR74806.1"/>
    <property type="molecule type" value="Genomic_DNA"/>
</dbReference>
<dbReference type="InParanoid" id="A0A1V9XMV6"/>
<evidence type="ECO:0000313" key="2">
    <source>
        <dbReference type="Proteomes" id="UP000192247"/>
    </source>
</evidence>
<protein>
    <submittedName>
        <fullName evidence="1">Uncharacterized protein</fullName>
    </submittedName>
</protein>
<proteinExistence type="predicted"/>
<evidence type="ECO:0000313" key="1">
    <source>
        <dbReference type="EMBL" id="OQR74806.1"/>
    </source>
</evidence>
<reference evidence="1 2" key="1">
    <citation type="journal article" date="2017" name="Gigascience">
        <title>Draft genome of the honey bee ectoparasitic mite, Tropilaelaps mercedesae, is shaped by the parasitic life history.</title>
        <authorList>
            <person name="Dong X."/>
            <person name="Armstrong S.D."/>
            <person name="Xia D."/>
            <person name="Makepeace B.L."/>
            <person name="Darby A.C."/>
            <person name="Kadowaki T."/>
        </authorList>
    </citation>
    <scope>NUCLEOTIDE SEQUENCE [LARGE SCALE GENOMIC DNA]</scope>
    <source>
        <strain evidence="1">Wuxi-XJTLU</strain>
    </source>
</reference>
<accession>A0A1V9XMV6</accession>